<dbReference type="PANTHER" id="PTHR28259:SF1">
    <property type="entry name" value="FLUORIDE EXPORT PROTEIN 1-RELATED"/>
    <property type="match status" value="1"/>
</dbReference>
<comment type="activity regulation">
    <text evidence="10">Na(+) is not transported, but it plays an essential structural role and its presence is essential for fluoride channel function.</text>
</comment>
<evidence type="ECO:0000313" key="14">
    <source>
        <dbReference type="Proteomes" id="UP000271472"/>
    </source>
</evidence>
<dbReference type="RefSeq" id="WP_114615195.1">
    <property type="nucleotide sequence ID" value="NZ_DAWAQT010000003.1"/>
</dbReference>
<reference evidence="11 13" key="1">
    <citation type="journal article" date="2018" name="Elife">
        <title>Discovery and characterization of a prevalent human gut bacterial enzyme sufficient for the inactivation of a family of plant toxins.</title>
        <authorList>
            <person name="Koppel N."/>
            <person name="Bisanz J.E."/>
            <person name="Pandelia M.E."/>
            <person name="Turnbaugh P.J."/>
            <person name="Balskus E.P."/>
        </authorList>
    </citation>
    <scope>NUCLEOTIDE SEQUENCE [LARGE SCALE GENOMIC DNA]</scope>
    <source>
        <strain evidence="11 13">OB21 GAM31</strain>
    </source>
</reference>
<comment type="subcellular location">
    <subcellularLocation>
        <location evidence="1 10">Cell membrane</location>
        <topology evidence="1 10">Multi-pass membrane protein</topology>
    </subcellularLocation>
</comment>
<reference evidence="12" key="3">
    <citation type="journal article" date="2019" name="Microbiol. Resour. Announc.">
        <title>Draft Genome Sequences of Type Strains of Gordonibacter faecihominis, Paraeggerthella hongkongensis, Parvibacter caecicola,Slackia equolifaciens, Slackia faecicanis, and Slackia isoflavoniconvertens.</title>
        <authorList>
            <person name="Danylec N."/>
            <person name="Stoll D.A."/>
            <person name="Dotsch A."/>
            <person name="Huch M."/>
        </authorList>
    </citation>
    <scope>NUCLEOTIDE SEQUENCE</scope>
    <source>
        <strain evidence="12">DSM 22006</strain>
    </source>
</reference>
<reference evidence="14" key="2">
    <citation type="submission" date="2018-05" db="EMBL/GenBank/DDBJ databases">
        <title>Genome Sequencing of selected type strains of the family Eggerthellaceae.</title>
        <authorList>
            <person name="Danylec N."/>
            <person name="Stoll D.A."/>
            <person name="Doetsch A."/>
            <person name="Huch M."/>
        </authorList>
    </citation>
    <scope>NUCLEOTIDE SEQUENCE [LARGE SCALE GENOMIC DNA]</scope>
    <source>
        <strain evidence="14">DSM 22006</strain>
    </source>
</reference>
<feature type="transmembrane region" description="Helical" evidence="10">
    <location>
        <begin position="90"/>
        <end position="112"/>
    </location>
</feature>
<dbReference type="GO" id="GO:0005886">
    <property type="term" value="C:plasma membrane"/>
    <property type="evidence" value="ECO:0007669"/>
    <property type="project" value="UniProtKB-SubCell"/>
</dbReference>
<dbReference type="HAMAP" id="MF_00454">
    <property type="entry name" value="FluC"/>
    <property type="match status" value="1"/>
</dbReference>
<keyword evidence="10" id="KW-0915">Sodium</keyword>
<comment type="similarity">
    <text evidence="7 10">Belongs to the fluoride channel Fluc/FEX (TC 1.A.43) family.</text>
</comment>
<protein>
    <recommendedName>
        <fullName evidence="10">Fluoride-specific ion channel FluC</fullName>
    </recommendedName>
</protein>
<keyword evidence="6 10" id="KW-0407">Ion channel</keyword>
<dbReference type="EMBL" id="QIBZ01000003">
    <property type="protein sequence ID" value="RNM36661.1"/>
    <property type="molecule type" value="Genomic_DNA"/>
</dbReference>
<evidence type="ECO:0000256" key="4">
    <source>
        <dbReference type="ARBA" id="ARBA00022989"/>
    </source>
</evidence>
<keyword evidence="4 10" id="KW-1133">Transmembrane helix</keyword>
<dbReference type="GeneID" id="98662913"/>
<dbReference type="Pfam" id="PF02537">
    <property type="entry name" value="CRCB"/>
    <property type="match status" value="1"/>
</dbReference>
<comment type="catalytic activity">
    <reaction evidence="8">
        <text>fluoride(in) = fluoride(out)</text>
        <dbReference type="Rhea" id="RHEA:76159"/>
        <dbReference type="ChEBI" id="CHEBI:17051"/>
    </reaction>
    <physiologicalReaction direction="left-to-right" evidence="8">
        <dbReference type="Rhea" id="RHEA:76160"/>
    </physiologicalReaction>
</comment>
<keyword evidence="2 10" id="KW-1003">Cell membrane</keyword>
<accession>A0A369LJL2</accession>
<feature type="transmembrane region" description="Helical" evidence="10">
    <location>
        <begin position="48"/>
        <end position="70"/>
    </location>
</feature>
<evidence type="ECO:0000256" key="5">
    <source>
        <dbReference type="ARBA" id="ARBA00023136"/>
    </source>
</evidence>
<dbReference type="PANTHER" id="PTHR28259">
    <property type="entry name" value="FLUORIDE EXPORT PROTEIN 1-RELATED"/>
    <property type="match status" value="1"/>
</dbReference>
<dbReference type="GO" id="GO:0062054">
    <property type="term" value="F:fluoride channel activity"/>
    <property type="evidence" value="ECO:0007669"/>
    <property type="project" value="UniProtKB-UniRule"/>
</dbReference>
<evidence type="ECO:0000313" key="13">
    <source>
        <dbReference type="Proteomes" id="UP000253975"/>
    </source>
</evidence>
<dbReference type="OrthoDB" id="5148600at2"/>
<feature type="binding site" evidence="10">
    <location>
        <position position="94"/>
    </location>
    <ligand>
        <name>Na(+)</name>
        <dbReference type="ChEBI" id="CHEBI:29101"/>
        <note>structural</note>
    </ligand>
</feature>
<name>A0A369LJL2_9ACTN</name>
<dbReference type="GO" id="GO:0046872">
    <property type="term" value="F:metal ion binding"/>
    <property type="evidence" value="ECO:0007669"/>
    <property type="project" value="UniProtKB-KW"/>
</dbReference>
<feature type="binding site" evidence="10">
    <location>
        <position position="97"/>
    </location>
    <ligand>
        <name>Na(+)</name>
        <dbReference type="ChEBI" id="CHEBI:29101"/>
        <note>structural</note>
    </ligand>
</feature>
<dbReference type="Proteomes" id="UP000271472">
    <property type="component" value="Unassembled WGS sequence"/>
</dbReference>
<keyword evidence="14" id="KW-1185">Reference proteome</keyword>
<evidence type="ECO:0000256" key="3">
    <source>
        <dbReference type="ARBA" id="ARBA00022692"/>
    </source>
</evidence>
<evidence type="ECO:0000313" key="11">
    <source>
        <dbReference type="EMBL" id="RDB59803.1"/>
    </source>
</evidence>
<evidence type="ECO:0000256" key="8">
    <source>
        <dbReference type="ARBA" id="ARBA00035585"/>
    </source>
</evidence>
<dbReference type="Proteomes" id="UP000253975">
    <property type="component" value="Unassembled WGS sequence"/>
</dbReference>
<keyword evidence="5 10" id="KW-0472">Membrane</keyword>
<dbReference type="GO" id="GO:0140114">
    <property type="term" value="P:cellular detoxification of fluoride"/>
    <property type="evidence" value="ECO:0007669"/>
    <property type="project" value="UniProtKB-UniRule"/>
</dbReference>
<evidence type="ECO:0000256" key="10">
    <source>
        <dbReference type="HAMAP-Rule" id="MF_00454"/>
    </source>
</evidence>
<keyword evidence="10" id="KW-0813">Transport</keyword>
<evidence type="ECO:0000256" key="6">
    <source>
        <dbReference type="ARBA" id="ARBA00023303"/>
    </source>
</evidence>
<evidence type="ECO:0000256" key="1">
    <source>
        <dbReference type="ARBA" id="ARBA00004651"/>
    </source>
</evidence>
<sequence length="157" mass="16724">MNTHEHNSHFALAARHALSDPHALTPLVLLMGFLGASLRYALEVALPAQGGFPAATLIVNIFGCFTLEIINQYVGRRTQLPAPLVKSMGIGLVGAFTTISAFSTECLAFLQAGRYEIFAAYMAATIATTFIAALAGHRASRALEAHRARKTEVGAAR</sequence>
<dbReference type="EMBL" id="PPTO01000004">
    <property type="protein sequence ID" value="RDB59803.1"/>
    <property type="molecule type" value="Genomic_DNA"/>
</dbReference>
<dbReference type="InterPro" id="IPR003691">
    <property type="entry name" value="FluC"/>
</dbReference>
<gene>
    <name evidence="10" type="primary">fluC</name>
    <name evidence="10" type="synonym">crcB</name>
    <name evidence="11" type="ORF">C1881_03765</name>
    <name evidence="12" type="ORF">DMP05_02515</name>
</gene>
<organism evidence="11 13">
    <name type="scientific">Slackia isoflavoniconvertens</name>
    <dbReference type="NCBI Taxonomy" id="572010"/>
    <lineage>
        <taxon>Bacteria</taxon>
        <taxon>Bacillati</taxon>
        <taxon>Actinomycetota</taxon>
        <taxon>Coriobacteriia</taxon>
        <taxon>Eggerthellales</taxon>
        <taxon>Eggerthellaceae</taxon>
        <taxon>Slackia</taxon>
    </lineage>
</organism>
<evidence type="ECO:0000313" key="12">
    <source>
        <dbReference type="EMBL" id="RNM36661.1"/>
    </source>
</evidence>
<dbReference type="AlphaFoldDB" id="A0A369LJL2"/>
<keyword evidence="3 10" id="KW-0812">Transmembrane</keyword>
<comment type="caution">
    <text evidence="11">The sequence shown here is derived from an EMBL/GenBank/DDBJ whole genome shotgun (WGS) entry which is preliminary data.</text>
</comment>
<evidence type="ECO:0000256" key="7">
    <source>
        <dbReference type="ARBA" id="ARBA00035120"/>
    </source>
</evidence>
<keyword evidence="10" id="KW-0479">Metal-binding</keyword>
<evidence type="ECO:0000256" key="9">
    <source>
        <dbReference type="ARBA" id="ARBA00049940"/>
    </source>
</evidence>
<proteinExistence type="inferred from homology"/>
<keyword evidence="10" id="KW-0406">Ion transport</keyword>
<evidence type="ECO:0000256" key="2">
    <source>
        <dbReference type="ARBA" id="ARBA00022475"/>
    </source>
</evidence>
<comment type="function">
    <text evidence="9 10">Fluoride-specific ion channel. Important for reducing fluoride concentration in the cell, thus reducing its toxicity.</text>
</comment>
<feature type="transmembrane region" description="Helical" evidence="10">
    <location>
        <begin position="118"/>
        <end position="137"/>
    </location>
</feature>